<dbReference type="Proteomes" id="UP000000589">
    <property type="component" value="Chromosome 3"/>
</dbReference>
<reference evidence="2 4" key="1">
    <citation type="journal article" date="2009" name="PLoS Biol.">
        <title>Lineage-specific biology revealed by a finished genome assembly of the mouse.</title>
        <authorList>
            <consortium name="Mouse Genome Sequencing Consortium"/>
            <person name="Church D.M."/>
            <person name="Goodstadt L."/>
            <person name="Hillier L.W."/>
            <person name="Zody M.C."/>
            <person name="Goldstein S."/>
            <person name="She X."/>
            <person name="Bult C.J."/>
            <person name="Agarwala R."/>
            <person name="Cherry J.L."/>
            <person name="DiCuccio M."/>
            <person name="Hlavina W."/>
            <person name="Kapustin Y."/>
            <person name="Meric P."/>
            <person name="Maglott D."/>
            <person name="Birtle Z."/>
            <person name="Marques A.C."/>
            <person name="Graves T."/>
            <person name="Zhou S."/>
            <person name="Teague B."/>
            <person name="Potamousis K."/>
            <person name="Churas C."/>
            <person name="Place M."/>
            <person name="Herschleb J."/>
            <person name="Runnheim R."/>
            <person name="Forrest D."/>
            <person name="Amos-Landgraf J."/>
            <person name="Schwartz D.C."/>
            <person name="Cheng Z."/>
            <person name="Lindblad-Toh K."/>
            <person name="Eichler E.E."/>
            <person name="Ponting C.P."/>
        </authorList>
    </citation>
    <scope>NUCLEOTIDE SEQUENCE [LARGE SCALE GENOMIC DNA]</scope>
    <source>
        <strain evidence="2 4">C57BL/6J</strain>
    </source>
</reference>
<feature type="region of interest" description="Disordered" evidence="1">
    <location>
        <begin position="52"/>
        <end position="102"/>
    </location>
</feature>
<evidence type="ECO:0000313" key="2">
    <source>
        <dbReference type="Ensembl" id="ENSMUSP00000120486.3"/>
    </source>
</evidence>
<reference evidence="2" key="3">
    <citation type="submission" date="2025-08" db="UniProtKB">
        <authorList>
            <consortium name="Ensembl"/>
        </authorList>
    </citation>
    <scope>IDENTIFICATION</scope>
    <source>
        <strain evidence="2">C57BL/6J</strain>
    </source>
</reference>
<keyword evidence="4" id="KW-1185">Reference proteome</keyword>
<dbReference type="Antibodypedia" id="20136">
    <property type="antibodies" value="175 antibodies from 27 providers"/>
</dbReference>
<dbReference type="AlphaFoldDB" id="D3YYR1"/>
<dbReference type="Bgee" id="ENSMUSG00000002227">
    <property type="expression patterns" value="Expressed in granulocyte and 169 other cell types or tissues"/>
</dbReference>
<dbReference type="PeptideAtlas" id="D3YYR1"/>
<reference evidence="2" key="4">
    <citation type="submission" date="2025-09" db="UniProtKB">
        <authorList>
            <consortium name="Ensembl"/>
        </authorList>
    </citation>
    <scope>IDENTIFICATION</scope>
    <source>
        <strain evidence="2">C57BL/6J</strain>
    </source>
</reference>
<dbReference type="Ensembl" id="ENSMUST00000136148.3">
    <property type="protein sequence ID" value="ENSMUSP00000120486.3"/>
    <property type="gene ID" value="ENSMUSG00000002227.16"/>
</dbReference>
<evidence type="ECO:0000313" key="3">
    <source>
        <dbReference type="MGI" id="MGI:97054"/>
    </source>
</evidence>
<name>D3YYR1_MOUSE</name>
<dbReference type="AGR" id="MGI:97054"/>
<dbReference type="VEuPathDB" id="HostDB:ENSMUSG00000002227"/>
<gene>
    <name evidence="2 3" type="primary">Mov10</name>
</gene>
<evidence type="ECO:0000256" key="1">
    <source>
        <dbReference type="SAM" id="MobiDB-lite"/>
    </source>
</evidence>
<proteinExistence type="predicted"/>
<dbReference type="HOGENOM" id="CLU_1786268_0_0_1"/>
<reference evidence="2 4" key="2">
    <citation type="journal article" date="2011" name="PLoS Biol.">
        <title>Modernizing reference genome assemblies.</title>
        <authorList>
            <person name="Church D.M."/>
            <person name="Schneider V.A."/>
            <person name="Graves T."/>
            <person name="Auger K."/>
            <person name="Cunningham F."/>
            <person name="Bouk N."/>
            <person name="Chen H.C."/>
            <person name="Agarwala R."/>
            <person name="McLaren W.M."/>
            <person name="Ritchie G.R."/>
            <person name="Albracht D."/>
            <person name="Kremitzki M."/>
            <person name="Rock S."/>
            <person name="Kotkiewicz H."/>
            <person name="Kremitzki C."/>
            <person name="Wollam A."/>
            <person name="Trani L."/>
            <person name="Fulton L."/>
            <person name="Fulton R."/>
            <person name="Matthews L."/>
            <person name="Whitehead S."/>
            <person name="Chow W."/>
            <person name="Torrance J."/>
            <person name="Dunn M."/>
            <person name="Harden G."/>
            <person name="Threadgold G."/>
            <person name="Wood J."/>
            <person name="Collins J."/>
            <person name="Heath P."/>
            <person name="Griffiths G."/>
            <person name="Pelan S."/>
            <person name="Grafham D."/>
            <person name="Eichler E.E."/>
            <person name="Weinstock G."/>
            <person name="Mardis E.R."/>
            <person name="Wilson R.K."/>
            <person name="Howe K."/>
            <person name="Flicek P."/>
            <person name="Hubbard T."/>
        </authorList>
    </citation>
    <scope>NUCLEOTIDE SEQUENCE [LARGE SCALE GENOMIC DNA]</scope>
    <source>
        <strain evidence="2 4">C57BL/6J</strain>
    </source>
</reference>
<dbReference type="ExpressionAtlas" id="D3YYR1">
    <property type="expression patterns" value="baseline and differential"/>
</dbReference>
<accession>D3YYR1</accession>
<dbReference type="MGI" id="MGI:97054">
    <property type="gene designation" value="Mov10"/>
</dbReference>
<protein>
    <submittedName>
        <fullName evidence="2">Mov10 RISC complex RNA helicase</fullName>
    </submittedName>
</protein>
<dbReference type="GeneTree" id="ENSGT00940000156024"/>
<organism evidence="2 4">
    <name type="scientific">Mus musculus</name>
    <name type="common">Mouse</name>
    <dbReference type="NCBI Taxonomy" id="10090"/>
    <lineage>
        <taxon>Eukaryota</taxon>
        <taxon>Metazoa</taxon>
        <taxon>Chordata</taxon>
        <taxon>Craniata</taxon>
        <taxon>Vertebrata</taxon>
        <taxon>Euteleostomi</taxon>
        <taxon>Mammalia</taxon>
        <taxon>Eutheria</taxon>
        <taxon>Euarchontoglires</taxon>
        <taxon>Glires</taxon>
        <taxon>Rodentia</taxon>
        <taxon>Myomorpha</taxon>
        <taxon>Muroidea</taxon>
        <taxon>Muridae</taxon>
        <taxon>Murinae</taxon>
        <taxon>Mus</taxon>
        <taxon>Mus</taxon>
    </lineage>
</organism>
<evidence type="ECO:0000313" key="4">
    <source>
        <dbReference type="Proteomes" id="UP000000589"/>
    </source>
</evidence>
<sequence length="145" mass="15380">MSGALPFALQLFYVPRLWRVGVGVALAEAPRSSGLFRGPQAISTFGSWLAARGGSSGPANSKPRRRLSVSFPRTLLPGPQPPPPRCLASSAAESSGRPARGSRVFWPNVDWTWRQIVSGCGRFTTTTSSPAMGPLPLASPPCCME</sequence>